<dbReference type="EMBL" id="CM042033">
    <property type="protein sequence ID" value="KAI3774707.1"/>
    <property type="molecule type" value="Genomic_DNA"/>
</dbReference>
<evidence type="ECO:0000313" key="2">
    <source>
        <dbReference type="Proteomes" id="UP001056120"/>
    </source>
</evidence>
<dbReference type="Proteomes" id="UP001056120">
    <property type="component" value="Linkage Group LG16"/>
</dbReference>
<proteinExistence type="predicted"/>
<evidence type="ECO:0000313" key="1">
    <source>
        <dbReference type="EMBL" id="KAI3774707.1"/>
    </source>
</evidence>
<protein>
    <submittedName>
        <fullName evidence="1">Uncharacterized protein</fullName>
    </submittedName>
</protein>
<accession>A0ACB9FU15</accession>
<sequence length="136" mass="14624">MTLLVPRYNSFLATFLSSTHKSFGGSWHSNVLALACHSCSPTCRILLCEIMPLDKGPPIWVPSFLGFAAYWPHSSLIPSLPAKSLMPLKLALLGECTPISAGIMASVPNTRLNGVLPWLVFSVVLIAQRTLGSSST</sequence>
<reference evidence="2" key="1">
    <citation type="journal article" date="2022" name="Mol. Ecol. Resour.">
        <title>The genomes of chicory, endive, great burdock and yacon provide insights into Asteraceae palaeo-polyploidization history and plant inulin production.</title>
        <authorList>
            <person name="Fan W."/>
            <person name="Wang S."/>
            <person name="Wang H."/>
            <person name="Wang A."/>
            <person name="Jiang F."/>
            <person name="Liu H."/>
            <person name="Zhao H."/>
            <person name="Xu D."/>
            <person name="Zhang Y."/>
        </authorList>
    </citation>
    <scope>NUCLEOTIDE SEQUENCE [LARGE SCALE GENOMIC DNA]</scope>
    <source>
        <strain evidence="2">cv. Yunnan</strain>
    </source>
</reference>
<reference evidence="1 2" key="2">
    <citation type="journal article" date="2022" name="Mol. Ecol. Resour.">
        <title>The genomes of chicory, endive, great burdock and yacon provide insights into Asteraceae paleo-polyploidization history and plant inulin production.</title>
        <authorList>
            <person name="Fan W."/>
            <person name="Wang S."/>
            <person name="Wang H."/>
            <person name="Wang A."/>
            <person name="Jiang F."/>
            <person name="Liu H."/>
            <person name="Zhao H."/>
            <person name="Xu D."/>
            <person name="Zhang Y."/>
        </authorList>
    </citation>
    <scope>NUCLEOTIDE SEQUENCE [LARGE SCALE GENOMIC DNA]</scope>
    <source>
        <strain evidence="2">cv. Yunnan</strain>
        <tissue evidence="1">Leaves</tissue>
    </source>
</reference>
<organism evidence="1 2">
    <name type="scientific">Smallanthus sonchifolius</name>
    <dbReference type="NCBI Taxonomy" id="185202"/>
    <lineage>
        <taxon>Eukaryota</taxon>
        <taxon>Viridiplantae</taxon>
        <taxon>Streptophyta</taxon>
        <taxon>Embryophyta</taxon>
        <taxon>Tracheophyta</taxon>
        <taxon>Spermatophyta</taxon>
        <taxon>Magnoliopsida</taxon>
        <taxon>eudicotyledons</taxon>
        <taxon>Gunneridae</taxon>
        <taxon>Pentapetalae</taxon>
        <taxon>asterids</taxon>
        <taxon>campanulids</taxon>
        <taxon>Asterales</taxon>
        <taxon>Asteraceae</taxon>
        <taxon>Asteroideae</taxon>
        <taxon>Heliantheae alliance</taxon>
        <taxon>Millerieae</taxon>
        <taxon>Smallanthus</taxon>
    </lineage>
</organism>
<name>A0ACB9FU15_9ASTR</name>
<gene>
    <name evidence="1" type="ORF">L1987_49267</name>
</gene>
<comment type="caution">
    <text evidence="1">The sequence shown here is derived from an EMBL/GenBank/DDBJ whole genome shotgun (WGS) entry which is preliminary data.</text>
</comment>
<keyword evidence="2" id="KW-1185">Reference proteome</keyword>